<keyword evidence="1" id="KW-0472">Membrane</keyword>
<feature type="transmembrane region" description="Helical" evidence="1">
    <location>
        <begin position="31"/>
        <end position="51"/>
    </location>
</feature>
<proteinExistence type="predicted"/>
<accession>A0A229FWG5</accession>
<dbReference type="AlphaFoldDB" id="A0A229FWG5"/>
<evidence type="ECO:0000313" key="3">
    <source>
        <dbReference type="Proteomes" id="UP000215188"/>
    </source>
</evidence>
<dbReference type="EMBL" id="NJGG01000001">
    <property type="protein sequence ID" value="OXL15789.1"/>
    <property type="molecule type" value="Genomic_DNA"/>
</dbReference>
<keyword evidence="3" id="KW-1185">Reference proteome</keyword>
<evidence type="ECO:0000256" key="1">
    <source>
        <dbReference type="SAM" id="Phobius"/>
    </source>
</evidence>
<keyword evidence="1" id="KW-0812">Transmembrane</keyword>
<sequence>MNKDSDLNPLIPASEGQSIDAATKRGRIQMILLFLVCAAPVIVSYFTFYVIKPTGGNTKIGELVYPVQSAPIDSIEAPLQGKWTMLIARPSVECKVGNDQCVNLLYLMRQVRIAMGRESQRVQLVWLVTDQGDIDPEIAKAYDQEKAGFTFVRMPKDPVKKNEVEKWLELDGKKTAIHLLDPRADRMMRFATDKEVPDFKKTSKDLEKLLKWNATGKATQ</sequence>
<protein>
    <recommendedName>
        <fullName evidence="4">Cytochrome C oxidase subunit I</fullName>
    </recommendedName>
</protein>
<evidence type="ECO:0008006" key="4">
    <source>
        <dbReference type="Google" id="ProtNLM"/>
    </source>
</evidence>
<evidence type="ECO:0000313" key="2">
    <source>
        <dbReference type="EMBL" id="OXL15789.1"/>
    </source>
</evidence>
<keyword evidence="1" id="KW-1133">Transmembrane helix</keyword>
<reference evidence="2 3" key="1">
    <citation type="submission" date="2017-06" db="EMBL/GenBank/DDBJ databases">
        <title>Reclassification of a Polynucleobacter cosmopolitanus strain isolated from tropical Lake Victoria as Polynucleobacter victoriensis comb. nov.</title>
        <authorList>
            <person name="Hahn M.W."/>
        </authorList>
    </citation>
    <scope>NUCLEOTIDE SEQUENCE [LARGE SCALE GENOMIC DNA]</scope>
    <source>
        <strain evidence="2 3">MWH-MoIso2</strain>
    </source>
</reference>
<name>A0A229FWG5_9BURK</name>
<comment type="caution">
    <text evidence="2">The sequence shown here is derived from an EMBL/GenBank/DDBJ whole genome shotgun (WGS) entry which is preliminary data.</text>
</comment>
<organism evidence="2 3">
    <name type="scientific">Polynucleobacter cosmopolitanus</name>
    <dbReference type="NCBI Taxonomy" id="351345"/>
    <lineage>
        <taxon>Bacteria</taxon>
        <taxon>Pseudomonadati</taxon>
        <taxon>Pseudomonadota</taxon>
        <taxon>Betaproteobacteria</taxon>
        <taxon>Burkholderiales</taxon>
        <taxon>Burkholderiaceae</taxon>
        <taxon>Polynucleobacter</taxon>
    </lineage>
</organism>
<dbReference type="Proteomes" id="UP000215188">
    <property type="component" value="Unassembled WGS sequence"/>
</dbReference>
<gene>
    <name evidence="2" type="ORF">AOC33_01430</name>
</gene>
<dbReference type="OrthoDB" id="9180342at2"/>
<dbReference type="RefSeq" id="WP_089514826.1">
    <property type="nucleotide sequence ID" value="NZ_NJGG01000001.1"/>
</dbReference>